<dbReference type="EMBL" id="QGMZ01000035">
    <property type="protein sequence ID" value="PWR71177.1"/>
    <property type="molecule type" value="Genomic_DNA"/>
</dbReference>
<keyword evidence="4" id="KW-1185">Reference proteome</keyword>
<reference evidence="3 4" key="1">
    <citation type="submission" date="2018-05" db="EMBL/GenBank/DDBJ databases">
        <title>Draft genome of Methanospirillum stamsii Pt1.</title>
        <authorList>
            <person name="Dueholm M.S."/>
            <person name="Nielsen P.H."/>
            <person name="Bakmann L.F."/>
            <person name="Otzen D.E."/>
        </authorList>
    </citation>
    <scope>NUCLEOTIDE SEQUENCE [LARGE SCALE GENOMIC DNA]</scope>
    <source>
        <strain evidence="3 4">Pt1</strain>
    </source>
</reference>
<organism evidence="3 4">
    <name type="scientific">Methanospirillum stamsii</name>
    <dbReference type="NCBI Taxonomy" id="1277351"/>
    <lineage>
        <taxon>Archaea</taxon>
        <taxon>Methanobacteriati</taxon>
        <taxon>Methanobacteriota</taxon>
        <taxon>Stenosarchaea group</taxon>
        <taxon>Methanomicrobia</taxon>
        <taxon>Methanomicrobiales</taxon>
        <taxon>Methanospirillaceae</taxon>
        <taxon>Methanospirillum</taxon>
    </lineage>
</organism>
<dbReference type="CDD" id="cd00293">
    <property type="entry name" value="USP-like"/>
    <property type="match status" value="2"/>
</dbReference>
<dbReference type="InterPro" id="IPR006015">
    <property type="entry name" value="Universal_stress_UspA"/>
</dbReference>
<dbReference type="Pfam" id="PF00582">
    <property type="entry name" value="Usp"/>
    <property type="match status" value="2"/>
</dbReference>
<evidence type="ECO:0000313" key="3">
    <source>
        <dbReference type="EMBL" id="PWR71177.1"/>
    </source>
</evidence>
<dbReference type="InterPro" id="IPR006016">
    <property type="entry name" value="UspA"/>
</dbReference>
<gene>
    <name evidence="3" type="ORF">DLD82_13980</name>
</gene>
<feature type="domain" description="UspA" evidence="2">
    <location>
        <begin position="183"/>
        <end position="282"/>
    </location>
</feature>
<evidence type="ECO:0000313" key="4">
    <source>
        <dbReference type="Proteomes" id="UP000245934"/>
    </source>
</evidence>
<comment type="caution">
    <text evidence="3">The sequence shown here is derived from an EMBL/GenBank/DDBJ whole genome shotgun (WGS) entry which is preliminary data.</text>
</comment>
<dbReference type="SUPFAM" id="SSF52402">
    <property type="entry name" value="Adenine nucleotide alpha hydrolases-like"/>
    <property type="match status" value="2"/>
</dbReference>
<accession>A0A2V2N4R6</accession>
<sequence length="291" mass="32636">MFKKIIIPIDFSEDSKYIIKCLSKIPQIREVILLNITKSLYLTKQTDTINPDVDYARLRLEELRKVIAMPRSKIKVLVEEITGGTTSEIIEKVAVKEEAGLVIMGRRGRGVIETLLIGSTAIDLLKYGTKNLLLIHPPESEKDGRGFNTPCPDLLSRILICTDFSKPYIEELCISDLIHKNSVTLFHVITTGDSKEEVQENCNVAKEKLEKMKEKLSPHAKDIHIDVAIGDAAQEILAYAKKEDVSMIVLKSTGEKSFIKNLLGTTTDYVARTTQIPVLILRNREVNTCSV</sequence>
<dbReference type="InterPro" id="IPR014729">
    <property type="entry name" value="Rossmann-like_a/b/a_fold"/>
</dbReference>
<dbReference type="Proteomes" id="UP000245934">
    <property type="component" value="Unassembled WGS sequence"/>
</dbReference>
<name>A0A2V2N4R6_9EURY</name>
<dbReference type="GeneID" id="97608465"/>
<dbReference type="PRINTS" id="PR01438">
    <property type="entry name" value="UNVRSLSTRESS"/>
</dbReference>
<dbReference type="OrthoDB" id="107030at2157"/>
<dbReference type="AlphaFoldDB" id="A0A2V2N4R6"/>
<dbReference type="RefSeq" id="WP_109941750.1">
    <property type="nucleotide sequence ID" value="NZ_CP176366.1"/>
</dbReference>
<proteinExistence type="inferred from homology"/>
<dbReference type="PANTHER" id="PTHR46268">
    <property type="entry name" value="STRESS RESPONSE PROTEIN NHAX"/>
    <property type="match status" value="1"/>
</dbReference>
<comment type="similarity">
    <text evidence="1">Belongs to the universal stress protein A family.</text>
</comment>
<feature type="domain" description="UspA" evidence="2">
    <location>
        <begin position="1"/>
        <end position="135"/>
    </location>
</feature>
<evidence type="ECO:0000256" key="1">
    <source>
        <dbReference type="ARBA" id="ARBA00008791"/>
    </source>
</evidence>
<dbReference type="Gene3D" id="3.40.50.620">
    <property type="entry name" value="HUPs"/>
    <property type="match status" value="2"/>
</dbReference>
<dbReference type="PANTHER" id="PTHR46268:SF26">
    <property type="entry name" value="UNIVERSAL STRESS PROTEIN MJ0577"/>
    <property type="match status" value="1"/>
</dbReference>
<protein>
    <recommendedName>
        <fullName evidence="2">UspA domain-containing protein</fullName>
    </recommendedName>
</protein>
<evidence type="ECO:0000259" key="2">
    <source>
        <dbReference type="Pfam" id="PF00582"/>
    </source>
</evidence>